<dbReference type="GO" id="GO:0022857">
    <property type="term" value="F:transmembrane transporter activity"/>
    <property type="evidence" value="ECO:0007669"/>
    <property type="project" value="TreeGrafter"/>
</dbReference>
<comment type="similarity">
    <text evidence="6">Belongs to the ABC-4 integral membrane protein family.</text>
</comment>
<accession>A0A366DHC9</accession>
<dbReference type="Pfam" id="PF02687">
    <property type="entry name" value="FtsX"/>
    <property type="match status" value="2"/>
</dbReference>
<evidence type="ECO:0000256" key="2">
    <source>
        <dbReference type="ARBA" id="ARBA00022475"/>
    </source>
</evidence>
<evidence type="ECO:0000256" key="4">
    <source>
        <dbReference type="ARBA" id="ARBA00022989"/>
    </source>
</evidence>
<comment type="subcellular location">
    <subcellularLocation>
        <location evidence="1">Cell membrane</location>
        <topology evidence="1">Multi-pass membrane protein</topology>
    </subcellularLocation>
</comment>
<keyword evidence="3 7" id="KW-0812">Transmembrane</keyword>
<dbReference type="PANTHER" id="PTHR30572:SF4">
    <property type="entry name" value="ABC TRANSPORTER PERMEASE YTRF"/>
    <property type="match status" value="1"/>
</dbReference>
<feature type="transmembrane region" description="Helical" evidence="7">
    <location>
        <begin position="620"/>
        <end position="638"/>
    </location>
</feature>
<dbReference type="EMBL" id="QNRE01000007">
    <property type="protein sequence ID" value="RBO89492.1"/>
    <property type="molecule type" value="Genomic_DNA"/>
</dbReference>
<dbReference type="Proteomes" id="UP000252586">
    <property type="component" value="Unassembled WGS sequence"/>
</dbReference>
<evidence type="ECO:0000256" key="1">
    <source>
        <dbReference type="ARBA" id="ARBA00004651"/>
    </source>
</evidence>
<dbReference type="GO" id="GO:0005886">
    <property type="term" value="C:plasma membrane"/>
    <property type="evidence" value="ECO:0007669"/>
    <property type="project" value="UniProtKB-SubCell"/>
</dbReference>
<gene>
    <name evidence="9" type="ORF">DFR74_107170</name>
</gene>
<dbReference type="InterPro" id="IPR050250">
    <property type="entry name" value="Macrolide_Exporter_MacB"/>
</dbReference>
<dbReference type="AlphaFoldDB" id="A0A366DHC9"/>
<feature type="domain" description="ABC3 transporter permease C-terminal" evidence="8">
    <location>
        <begin position="252"/>
        <end position="375"/>
    </location>
</feature>
<name>A0A366DHC9_9NOCA</name>
<keyword evidence="10" id="KW-1185">Reference proteome</keyword>
<evidence type="ECO:0000313" key="9">
    <source>
        <dbReference type="EMBL" id="RBO89492.1"/>
    </source>
</evidence>
<feature type="transmembrane region" description="Helical" evidence="7">
    <location>
        <begin position="420"/>
        <end position="439"/>
    </location>
</feature>
<feature type="transmembrane region" description="Helical" evidence="7">
    <location>
        <begin position="796"/>
        <end position="816"/>
    </location>
</feature>
<dbReference type="OrthoDB" id="4362224at2"/>
<dbReference type="PANTHER" id="PTHR30572">
    <property type="entry name" value="MEMBRANE COMPONENT OF TRANSPORTER-RELATED"/>
    <property type="match status" value="1"/>
</dbReference>
<evidence type="ECO:0000256" key="7">
    <source>
        <dbReference type="SAM" id="Phobius"/>
    </source>
</evidence>
<dbReference type="STRING" id="1210090.GCA_001613185_01986"/>
<dbReference type="RefSeq" id="WP_067506887.1">
    <property type="nucleotide sequence ID" value="NZ_CP107943.1"/>
</dbReference>
<protein>
    <submittedName>
        <fullName evidence="9">Putative ABC transport system permease protein</fullName>
    </submittedName>
</protein>
<evidence type="ECO:0000313" key="10">
    <source>
        <dbReference type="Proteomes" id="UP000252586"/>
    </source>
</evidence>
<keyword evidence="4 7" id="KW-1133">Transmembrane helix</keyword>
<feature type="transmembrane region" description="Helical" evidence="7">
    <location>
        <begin position="446"/>
        <end position="466"/>
    </location>
</feature>
<feature type="transmembrane region" description="Helical" evidence="7">
    <location>
        <begin position="396"/>
        <end position="414"/>
    </location>
</feature>
<feature type="domain" description="ABC3 transporter permease C-terminal" evidence="8">
    <location>
        <begin position="705"/>
        <end position="822"/>
    </location>
</feature>
<feature type="transmembrane region" description="Helical" evidence="7">
    <location>
        <begin position="297"/>
        <end position="319"/>
    </location>
</feature>
<feature type="transmembrane region" description="Helical" evidence="7">
    <location>
        <begin position="472"/>
        <end position="492"/>
    </location>
</feature>
<feature type="transmembrane region" description="Helical" evidence="7">
    <location>
        <begin position="251"/>
        <end position="274"/>
    </location>
</feature>
<evidence type="ECO:0000256" key="3">
    <source>
        <dbReference type="ARBA" id="ARBA00022692"/>
    </source>
</evidence>
<proteinExistence type="inferred from homology"/>
<evidence type="ECO:0000256" key="5">
    <source>
        <dbReference type="ARBA" id="ARBA00023136"/>
    </source>
</evidence>
<feature type="transmembrane region" description="Helical" evidence="7">
    <location>
        <begin position="705"/>
        <end position="724"/>
    </location>
</feature>
<feature type="transmembrane region" description="Helical" evidence="7">
    <location>
        <begin position="347"/>
        <end position="367"/>
    </location>
</feature>
<keyword evidence="2" id="KW-1003">Cell membrane</keyword>
<keyword evidence="5 7" id="KW-0472">Membrane</keyword>
<organism evidence="9 10">
    <name type="scientific">Nocardia puris</name>
    <dbReference type="NCBI Taxonomy" id="208602"/>
    <lineage>
        <taxon>Bacteria</taxon>
        <taxon>Bacillati</taxon>
        <taxon>Actinomycetota</taxon>
        <taxon>Actinomycetes</taxon>
        <taxon>Mycobacteriales</taxon>
        <taxon>Nocardiaceae</taxon>
        <taxon>Nocardia</taxon>
    </lineage>
</organism>
<sequence length="830" mass="84433">MIRAGWDRWRLFTFGELIAHPARSALSTAVLALSCALLVAVLSMAGSVTGSVAALTDAIGGDASLEVTGVTESGFDQDLLREVSDVPGVRAAVPMLRTRIGPSDQRALLVGADARVAALGGDLDGALGGTGANLLTVPDGVVVGAALGRRPGERFPLGHTTVTVAGVLDDAASKDLNSGYIVLALLPVAQKIAGRAGSLDSIQIVTDPGADAARVRADLTAVVDGRAVVADPSLRALQASGSIRVVEYSTIMAAAAALVVSSFLVYNVMSMAVAQRRPVLSLLRAVGGRRNALVRDLIAEAVLIGMLGGVLGALLGVFLGRFAIDGIPTAMIAAAEVRPRYMVPPHAIPAGIVSCVLASVAATVLAARQVYRVEPVEALAPVAGSRVPPVGPVAKGFALAGGVVMLAGAVYLTYAGVGQLSVATIALSIAGAICLCFAGMRPMVRLAAATTGLCGSAGALGATTVHRAPRRVWATAMTVMIAVTATVAVGGASRNLVDSAADSFGALGGRDAYVSPATLAEFPTGPVLPAGLKDRLRAVPGVREVTSAQMAFATLGRDRVLLQAFEAGLPAVGVGELAPWVVRRMASGEGVVLSRDVADRLSADIGTLIDLPTPTGVHRVRVLAIVPYFSAVSGIVLLDLDILRDWFQRPGETILGLAFAPDADPAVVLEEIRRTVPPGLQVETGAGAVRAVTDGVRQGTALSGAILWIVVLVATAALLNTAMLSMLERRRELGVLRAMGAARGFLLRTVLAESAGIAVSGAAVGLVTGAVIQHLATTAMGQAMTLDVAYEPSPIQLGYALAALLLALAGSVPPALHAARLPVVEAIALD</sequence>
<reference evidence="9 10" key="1">
    <citation type="submission" date="2018-06" db="EMBL/GenBank/DDBJ databases">
        <title>Genomic Encyclopedia of Type Strains, Phase IV (KMG-IV): sequencing the most valuable type-strain genomes for metagenomic binning, comparative biology and taxonomic classification.</title>
        <authorList>
            <person name="Goeker M."/>
        </authorList>
    </citation>
    <scope>NUCLEOTIDE SEQUENCE [LARGE SCALE GENOMIC DNA]</scope>
    <source>
        <strain evidence="9 10">DSM 44599</strain>
    </source>
</reference>
<dbReference type="PROSITE" id="PS51257">
    <property type="entry name" value="PROKAR_LIPOPROTEIN"/>
    <property type="match status" value="1"/>
</dbReference>
<evidence type="ECO:0000256" key="6">
    <source>
        <dbReference type="ARBA" id="ARBA00038076"/>
    </source>
</evidence>
<dbReference type="InterPro" id="IPR003838">
    <property type="entry name" value="ABC3_permease_C"/>
</dbReference>
<feature type="transmembrane region" description="Helical" evidence="7">
    <location>
        <begin position="745"/>
        <end position="776"/>
    </location>
</feature>
<comment type="caution">
    <text evidence="9">The sequence shown here is derived from an EMBL/GenBank/DDBJ whole genome shotgun (WGS) entry which is preliminary data.</text>
</comment>
<evidence type="ECO:0000259" key="8">
    <source>
        <dbReference type="Pfam" id="PF02687"/>
    </source>
</evidence>